<dbReference type="InterPro" id="IPR050565">
    <property type="entry name" value="LYPA1-2/EST-like"/>
</dbReference>
<dbReference type="Gene3D" id="3.40.50.1820">
    <property type="entry name" value="alpha/beta hydrolase"/>
    <property type="match status" value="1"/>
</dbReference>
<dbReference type="RefSeq" id="WP_117202003.1">
    <property type="nucleotide sequence ID" value="NZ_JBHTBK010000004.1"/>
</dbReference>
<dbReference type="PANTHER" id="PTHR10655:SF17">
    <property type="entry name" value="LYSOPHOSPHOLIPASE-LIKE PROTEIN 1"/>
    <property type="match status" value="1"/>
</dbReference>
<evidence type="ECO:0000313" key="5">
    <source>
        <dbReference type="Proteomes" id="UP000262917"/>
    </source>
</evidence>
<dbReference type="Pfam" id="PF02230">
    <property type="entry name" value="Abhydrolase_2"/>
    <property type="match status" value="1"/>
</dbReference>
<comment type="caution">
    <text evidence="4">The sequence shown here is derived from an EMBL/GenBank/DDBJ whole genome shotgun (WGS) entry which is preliminary data.</text>
</comment>
<dbReference type="AlphaFoldDB" id="A0A372DPV6"/>
<dbReference type="Proteomes" id="UP000262917">
    <property type="component" value="Unassembled WGS sequence"/>
</dbReference>
<keyword evidence="2" id="KW-0378">Hydrolase</keyword>
<evidence type="ECO:0000259" key="3">
    <source>
        <dbReference type="Pfam" id="PF02230"/>
    </source>
</evidence>
<dbReference type="GO" id="GO:0016787">
    <property type="term" value="F:hydrolase activity"/>
    <property type="evidence" value="ECO:0007669"/>
    <property type="project" value="UniProtKB-KW"/>
</dbReference>
<dbReference type="PANTHER" id="PTHR10655">
    <property type="entry name" value="LYSOPHOSPHOLIPASE-RELATED"/>
    <property type="match status" value="1"/>
</dbReference>
<comment type="similarity">
    <text evidence="1">Belongs to the AB hydrolase superfamily. AB hydrolase 2 family.</text>
</comment>
<organism evidence="4 5">
    <name type="scientific">Cognatiluteimonas weifangensis</name>
    <dbReference type="NCBI Taxonomy" id="2303539"/>
    <lineage>
        <taxon>Bacteria</taxon>
        <taxon>Pseudomonadati</taxon>
        <taxon>Pseudomonadota</taxon>
        <taxon>Gammaproteobacteria</taxon>
        <taxon>Lysobacterales</taxon>
        <taxon>Lysobacteraceae</taxon>
        <taxon>Cognatiluteimonas</taxon>
    </lineage>
</organism>
<evidence type="ECO:0000256" key="1">
    <source>
        <dbReference type="ARBA" id="ARBA00006499"/>
    </source>
</evidence>
<evidence type="ECO:0000256" key="2">
    <source>
        <dbReference type="ARBA" id="ARBA00022801"/>
    </source>
</evidence>
<dbReference type="EMBL" id="QVPD01000003">
    <property type="protein sequence ID" value="RFP61579.1"/>
    <property type="molecule type" value="Genomic_DNA"/>
</dbReference>
<accession>A0A372DPV6</accession>
<protein>
    <submittedName>
        <fullName evidence="4">Carboxylesterase</fullName>
    </submittedName>
</protein>
<name>A0A372DPV6_9GAMM</name>
<dbReference type="SUPFAM" id="SSF53474">
    <property type="entry name" value="alpha/beta-Hydrolases"/>
    <property type="match status" value="1"/>
</dbReference>
<proteinExistence type="inferred from homology"/>
<dbReference type="OrthoDB" id="9801763at2"/>
<keyword evidence="5" id="KW-1185">Reference proteome</keyword>
<dbReference type="InterPro" id="IPR029058">
    <property type="entry name" value="AB_hydrolase_fold"/>
</dbReference>
<reference evidence="4 5" key="1">
    <citation type="submission" date="2018-08" db="EMBL/GenBank/DDBJ databases">
        <title>Lysobacter weifangensis sp. nov., a new member of the family 'Xanthomonadaceae', isolated from soil in a farmland.</title>
        <authorList>
            <person name="Zhao H."/>
        </authorList>
    </citation>
    <scope>NUCLEOTIDE SEQUENCE [LARGE SCALE GENOMIC DNA]</scope>
    <source>
        <strain evidence="4 5">WF-2</strain>
    </source>
</reference>
<evidence type="ECO:0000313" key="4">
    <source>
        <dbReference type="EMBL" id="RFP61579.1"/>
    </source>
</evidence>
<dbReference type="InterPro" id="IPR003140">
    <property type="entry name" value="PLipase/COase/thioEstase"/>
</dbReference>
<gene>
    <name evidence="4" type="ORF">D0Y53_04525</name>
</gene>
<sequence length="229" mass="24684">MDLDAALDTVEHETAAAPQWTVLWLHGLGADGHDFAPIVPELVRGDWPPLRFVFPHAPLRTVTINAGARMRAWYDIRDFSADELGGGGRADRDGVLHSVRKVEVLIAREGERGIPPQRLILAGFSQGGAIALAAGLRRTRPLAGLVALSTYLPLPPPADLAPDARAQPVFMAHGLQDPVVPYAAGERSTGALHALGFALEWHCYAMGHTVCAEEIRDLGDWLSRRFAAG</sequence>
<feature type="domain" description="Phospholipase/carboxylesterase/thioesterase" evidence="3">
    <location>
        <begin position="15"/>
        <end position="223"/>
    </location>
</feature>